<keyword evidence="2" id="KW-1277">Toxin-antitoxin system</keyword>
<comment type="similarity">
    <text evidence="1">Belongs to the HicA mRNA interferase family.</text>
</comment>
<dbReference type="InterPro" id="IPR012933">
    <property type="entry name" value="HicA_mRNA_interferase"/>
</dbReference>
<dbReference type="Proteomes" id="UP000611762">
    <property type="component" value="Unassembled WGS sequence"/>
</dbReference>
<keyword evidence="6" id="KW-0694">RNA-binding</keyword>
<comment type="caution">
    <text evidence="8">The sequence shown here is derived from an EMBL/GenBank/DDBJ whole genome shotgun (WGS) entry which is preliminary data.</text>
</comment>
<keyword evidence="3" id="KW-0540">Nuclease</keyword>
<dbReference type="Pfam" id="PF07927">
    <property type="entry name" value="HicA_toxin"/>
    <property type="match status" value="1"/>
</dbReference>
<keyword evidence="7" id="KW-0346">Stress response</keyword>
<name>A0A926DNG7_9FIRM</name>
<accession>A0A926DNG7</accession>
<dbReference type="GO" id="GO:0003729">
    <property type="term" value="F:mRNA binding"/>
    <property type="evidence" value="ECO:0007669"/>
    <property type="project" value="InterPro"/>
</dbReference>
<evidence type="ECO:0000256" key="4">
    <source>
        <dbReference type="ARBA" id="ARBA00022759"/>
    </source>
</evidence>
<dbReference type="AlphaFoldDB" id="A0A926DNG7"/>
<evidence type="ECO:0000256" key="3">
    <source>
        <dbReference type="ARBA" id="ARBA00022722"/>
    </source>
</evidence>
<dbReference type="GO" id="GO:0016787">
    <property type="term" value="F:hydrolase activity"/>
    <property type="evidence" value="ECO:0007669"/>
    <property type="project" value="UniProtKB-KW"/>
</dbReference>
<evidence type="ECO:0000256" key="2">
    <source>
        <dbReference type="ARBA" id="ARBA00022649"/>
    </source>
</evidence>
<dbReference type="SUPFAM" id="SSF54786">
    <property type="entry name" value="YcfA/nrd intein domain"/>
    <property type="match status" value="1"/>
</dbReference>
<evidence type="ECO:0000256" key="7">
    <source>
        <dbReference type="ARBA" id="ARBA00023016"/>
    </source>
</evidence>
<gene>
    <name evidence="8" type="ORF">H8698_08030</name>
</gene>
<evidence type="ECO:0000256" key="5">
    <source>
        <dbReference type="ARBA" id="ARBA00022801"/>
    </source>
</evidence>
<protein>
    <submittedName>
        <fullName evidence="8">Type II toxin-antitoxin system HicA family toxin</fullName>
    </submittedName>
</protein>
<sequence length="73" mass="8571">MATVEKIIEKMKRQPNGIRVSELDRVLNAYGYRLDRQKGSHRQYINQIGDVITIKDETPLKAVYVKDVLRRIE</sequence>
<reference evidence="8" key="1">
    <citation type="submission" date="2020-08" db="EMBL/GenBank/DDBJ databases">
        <title>Genome public.</title>
        <authorList>
            <person name="Liu C."/>
            <person name="Sun Q."/>
        </authorList>
    </citation>
    <scope>NUCLEOTIDE SEQUENCE</scope>
    <source>
        <strain evidence="8">H8</strain>
    </source>
</reference>
<keyword evidence="9" id="KW-1185">Reference proteome</keyword>
<evidence type="ECO:0000256" key="6">
    <source>
        <dbReference type="ARBA" id="ARBA00022884"/>
    </source>
</evidence>
<evidence type="ECO:0000256" key="1">
    <source>
        <dbReference type="ARBA" id="ARBA00006620"/>
    </source>
</evidence>
<dbReference type="GO" id="GO:0004519">
    <property type="term" value="F:endonuclease activity"/>
    <property type="evidence" value="ECO:0007669"/>
    <property type="project" value="UniProtKB-KW"/>
</dbReference>
<evidence type="ECO:0000313" key="8">
    <source>
        <dbReference type="EMBL" id="MBC8540922.1"/>
    </source>
</evidence>
<organism evidence="8 9">
    <name type="scientific">Congzhengia minquanensis</name>
    <dbReference type="NCBI Taxonomy" id="2763657"/>
    <lineage>
        <taxon>Bacteria</taxon>
        <taxon>Bacillati</taxon>
        <taxon>Bacillota</taxon>
        <taxon>Clostridia</taxon>
        <taxon>Eubacteriales</taxon>
        <taxon>Oscillospiraceae</taxon>
        <taxon>Congzhengia</taxon>
    </lineage>
</organism>
<dbReference type="RefSeq" id="WP_249312592.1">
    <property type="nucleotide sequence ID" value="NZ_JACRSU010000003.1"/>
</dbReference>
<dbReference type="InterPro" id="IPR038570">
    <property type="entry name" value="HicA_sf"/>
</dbReference>
<keyword evidence="5" id="KW-0378">Hydrolase</keyword>
<dbReference type="Gene3D" id="3.30.920.30">
    <property type="entry name" value="Hypothetical protein"/>
    <property type="match status" value="1"/>
</dbReference>
<evidence type="ECO:0000313" key="9">
    <source>
        <dbReference type="Proteomes" id="UP000611762"/>
    </source>
</evidence>
<keyword evidence="4" id="KW-0255">Endonuclease</keyword>
<dbReference type="EMBL" id="JACRSU010000003">
    <property type="protein sequence ID" value="MBC8540922.1"/>
    <property type="molecule type" value="Genomic_DNA"/>
</dbReference>
<proteinExistence type="inferred from homology"/>